<feature type="chain" id="PRO_5047089632" evidence="1">
    <location>
        <begin position="24"/>
        <end position="352"/>
    </location>
</feature>
<evidence type="ECO:0000313" key="4">
    <source>
        <dbReference type="EMBL" id="KAK8863369.1"/>
    </source>
</evidence>
<evidence type="ECO:0000259" key="3">
    <source>
        <dbReference type="Pfam" id="PF17996"/>
    </source>
</evidence>
<proteinExistence type="predicted"/>
<dbReference type="Proteomes" id="UP001390339">
    <property type="component" value="Unassembled WGS sequence"/>
</dbReference>
<dbReference type="InterPro" id="IPR036514">
    <property type="entry name" value="SGNH_hydro_sf"/>
</dbReference>
<reference evidence="4 5" key="1">
    <citation type="journal article" date="2024" name="IMA Fungus">
        <title>Apiospora arundinis, a panoply of carbohydrate-active enzymes and secondary metabolites.</title>
        <authorList>
            <person name="Sorensen T."/>
            <person name="Petersen C."/>
            <person name="Muurmann A.T."/>
            <person name="Christiansen J.V."/>
            <person name="Brundto M.L."/>
            <person name="Overgaard C.K."/>
            <person name="Boysen A.T."/>
            <person name="Wollenberg R.D."/>
            <person name="Larsen T.O."/>
            <person name="Sorensen J.L."/>
            <person name="Nielsen K.L."/>
            <person name="Sondergaard T.E."/>
        </authorList>
    </citation>
    <scope>NUCLEOTIDE SEQUENCE [LARGE SCALE GENOMIC DNA]</scope>
    <source>
        <strain evidence="4 5">AAU 773</strain>
    </source>
</reference>
<name>A0ABR2IIH6_9PEZI</name>
<dbReference type="PANTHER" id="PTHR37834">
    <property type="entry name" value="GDSL-LIKE LIPASE/ACYLHYDROLASE DOMAIN PROTEIN (AFU_ORTHOLOGUE AFUA_2G00620)"/>
    <property type="match status" value="1"/>
</dbReference>
<protein>
    <submittedName>
        <fullName evidence="4">SGNH hydrolase-type esterase domain-containing protein</fullName>
    </submittedName>
</protein>
<dbReference type="InterPro" id="IPR037461">
    <property type="entry name" value="CtCE2-like_dom"/>
</dbReference>
<feature type="signal peptide" evidence="1">
    <location>
        <begin position="1"/>
        <end position="23"/>
    </location>
</feature>
<dbReference type="GO" id="GO:0016787">
    <property type="term" value="F:hydrolase activity"/>
    <property type="evidence" value="ECO:0007669"/>
    <property type="project" value="UniProtKB-KW"/>
</dbReference>
<evidence type="ECO:0000313" key="5">
    <source>
        <dbReference type="Proteomes" id="UP001390339"/>
    </source>
</evidence>
<dbReference type="InterPro" id="IPR052762">
    <property type="entry name" value="PCW_deacetylase/CE"/>
</dbReference>
<keyword evidence="1" id="KW-0732">Signal</keyword>
<keyword evidence="4" id="KW-0378">Hydrolase</keyword>
<dbReference type="PROSITE" id="PS51257">
    <property type="entry name" value="PROKAR_LIPOPROTEIN"/>
    <property type="match status" value="1"/>
</dbReference>
<dbReference type="Pfam" id="PF17996">
    <property type="entry name" value="CE2_N"/>
    <property type="match status" value="1"/>
</dbReference>
<feature type="domain" description="Carbohydrate esterase 2 N-terminal" evidence="3">
    <location>
        <begin position="29"/>
        <end position="129"/>
    </location>
</feature>
<evidence type="ECO:0000259" key="2">
    <source>
        <dbReference type="Pfam" id="PF13472"/>
    </source>
</evidence>
<comment type="caution">
    <text evidence="4">The sequence shown here is derived from an EMBL/GenBank/DDBJ whole genome shotgun (WGS) entry which is preliminary data.</text>
</comment>
<organism evidence="4 5">
    <name type="scientific">Apiospora arundinis</name>
    <dbReference type="NCBI Taxonomy" id="335852"/>
    <lineage>
        <taxon>Eukaryota</taxon>
        <taxon>Fungi</taxon>
        <taxon>Dikarya</taxon>
        <taxon>Ascomycota</taxon>
        <taxon>Pezizomycotina</taxon>
        <taxon>Sordariomycetes</taxon>
        <taxon>Xylariomycetidae</taxon>
        <taxon>Amphisphaeriales</taxon>
        <taxon>Apiosporaceae</taxon>
        <taxon>Apiospora</taxon>
    </lineage>
</organism>
<dbReference type="PANTHER" id="PTHR37834:SF2">
    <property type="entry name" value="ESTERASE, SGNH HYDROLASE-TYPE"/>
    <property type="match status" value="1"/>
</dbReference>
<feature type="domain" description="SGNH hydrolase-type esterase" evidence="2">
    <location>
        <begin position="138"/>
        <end position="336"/>
    </location>
</feature>
<keyword evidence="5" id="KW-1185">Reference proteome</keyword>
<accession>A0ABR2IIH6</accession>
<dbReference type="CDD" id="cd01831">
    <property type="entry name" value="Endoglucanase_E_like"/>
    <property type="match status" value="1"/>
</dbReference>
<evidence type="ECO:0000256" key="1">
    <source>
        <dbReference type="SAM" id="SignalP"/>
    </source>
</evidence>
<sequence length="352" mass="37659">MLFPRSFALAMSASTYIATVACADSYRFLGRVNPATRELTWPATGIAVSFTGTSARIPITSQWGSVSLEMVVDSGEPVAIPKFSGSSIDTPKLSKGPHTVEIRKKSEANFGSLFLGQPTVTDGTLSPLPSAPSRRIELIGDSITVGYGLEGVFPCTNTADKEGATRTYGALTARNLSADYSLVAWSGKGVTRNYVSSTPDTSPLMPELWTRYGANDATNSYDFKTPVDIVVINLGTNDFSFADGVRPQLDMGVYKAAMTKFAKTVHGKYPNAAMFITSSPSLGNDSAEQQKTKQVNALQEVVAQLGFKAYFVNFATQDASNNNIGCDYHPSAKTHQQMAVVLTDAIKKALGI</sequence>
<dbReference type="Pfam" id="PF13472">
    <property type="entry name" value="Lipase_GDSL_2"/>
    <property type="match status" value="1"/>
</dbReference>
<dbReference type="EMBL" id="JAPCWZ010000005">
    <property type="protein sequence ID" value="KAK8863369.1"/>
    <property type="molecule type" value="Genomic_DNA"/>
</dbReference>
<dbReference type="Gene3D" id="2.60.120.260">
    <property type="entry name" value="Galactose-binding domain-like"/>
    <property type="match status" value="1"/>
</dbReference>
<gene>
    <name evidence="4" type="ORF">PGQ11_009604</name>
</gene>
<dbReference type="Gene3D" id="3.40.50.1110">
    <property type="entry name" value="SGNH hydrolase"/>
    <property type="match status" value="1"/>
</dbReference>
<dbReference type="InterPro" id="IPR013830">
    <property type="entry name" value="SGNH_hydro"/>
</dbReference>
<dbReference type="SUPFAM" id="SSF52266">
    <property type="entry name" value="SGNH hydrolase"/>
    <property type="match status" value="1"/>
</dbReference>
<dbReference type="InterPro" id="IPR040794">
    <property type="entry name" value="CE2_N"/>
</dbReference>